<feature type="region of interest" description="Disordered" evidence="1">
    <location>
        <begin position="758"/>
        <end position="778"/>
    </location>
</feature>
<feature type="region of interest" description="Disordered" evidence="1">
    <location>
        <begin position="1131"/>
        <end position="1175"/>
    </location>
</feature>
<accession>A0A6H5GBY0</accession>
<feature type="compositionally biased region" description="Basic and acidic residues" evidence="1">
    <location>
        <begin position="566"/>
        <end position="578"/>
    </location>
</feature>
<feature type="compositionally biased region" description="Basic and acidic residues" evidence="1">
    <location>
        <begin position="503"/>
        <end position="541"/>
    </location>
</feature>
<keyword evidence="3" id="KW-1185">Reference proteome</keyword>
<feature type="compositionally biased region" description="Polar residues" evidence="1">
    <location>
        <begin position="1278"/>
        <end position="1299"/>
    </location>
</feature>
<feature type="compositionally biased region" description="Basic and acidic residues" evidence="1">
    <location>
        <begin position="1193"/>
        <end position="1221"/>
    </location>
</feature>
<feature type="region of interest" description="Disordered" evidence="1">
    <location>
        <begin position="1938"/>
        <end position="1990"/>
    </location>
</feature>
<feature type="region of interest" description="Disordered" evidence="1">
    <location>
        <begin position="1429"/>
        <end position="1472"/>
    </location>
</feature>
<name>A0A6H5GBY0_9HEMI</name>
<feature type="compositionally biased region" description="Basic and acidic residues" evidence="1">
    <location>
        <begin position="593"/>
        <end position="607"/>
    </location>
</feature>
<feature type="compositionally biased region" description="Polar residues" evidence="1">
    <location>
        <begin position="1318"/>
        <end position="1340"/>
    </location>
</feature>
<feature type="compositionally biased region" description="Polar residues" evidence="1">
    <location>
        <begin position="1436"/>
        <end position="1452"/>
    </location>
</feature>
<feature type="region of interest" description="Disordered" evidence="1">
    <location>
        <begin position="1190"/>
        <end position="1221"/>
    </location>
</feature>
<feature type="region of interest" description="Disordered" evidence="1">
    <location>
        <begin position="472"/>
        <end position="541"/>
    </location>
</feature>
<feature type="region of interest" description="Disordered" evidence="1">
    <location>
        <begin position="1612"/>
        <end position="1632"/>
    </location>
</feature>
<evidence type="ECO:0000256" key="1">
    <source>
        <dbReference type="SAM" id="MobiDB-lite"/>
    </source>
</evidence>
<proteinExistence type="predicted"/>
<feature type="compositionally biased region" description="Polar residues" evidence="1">
    <location>
        <begin position="1161"/>
        <end position="1175"/>
    </location>
</feature>
<feature type="compositionally biased region" description="Polar residues" evidence="1">
    <location>
        <begin position="1460"/>
        <end position="1470"/>
    </location>
</feature>
<reference evidence="2 3" key="1">
    <citation type="submission" date="2020-02" db="EMBL/GenBank/DDBJ databases">
        <authorList>
            <person name="Ferguson B K."/>
        </authorList>
    </citation>
    <scope>NUCLEOTIDE SEQUENCE [LARGE SCALE GENOMIC DNA]</scope>
</reference>
<protein>
    <submittedName>
        <fullName evidence="2">Uncharacterized protein</fullName>
    </submittedName>
</protein>
<feature type="region of interest" description="Disordered" evidence="1">
    <location>
        <begin position="64"/>
        <end position="85"/>
    </location>
</feature>
<evidence type="ECO:0000313" key="2">
    <source>
        <dbReference type="EMBL" id="CAA9999215.1"/>
    </source>
</evidence>
<sequence>MSCVEEIEQPSQAHPDPPQRRLQPGLLPALQQNVQKQVQFKSPLEHLSQRIHIAQRAAASGTGGAGVGAAHARTAEPDGQLSGDAGVSSATALSVDDTDLVCARASNLSRWWQTARISLSLSHSNLVLLTLSWFFAHYRIDNTIITGDTWCLVNKMLSISSYTITLSEEKSTQLEQKGSLPSMLNDLITEKTDTNVQAIRGFAARSSTAPNAKGLVKLKKYRHDSSLDRRKHSFKRFESCYRQLYPCRRIKTFRSHAISRNLKDADDRPQLSDFQRSQSMPNFQWPPLYKCKRRIQESRMGINLDRHANRELPSFLLPLYECKAKRSEPIGGNHPLRYSGIALHKKIEIKECMRQIKLQQIYLNQELTEKWSTYYDSPGKKPRNKRDYSSAKILMAVDELKRKIGKMHERNKIFRQTPFPQTAAQSTKRIPDETRTSLLSKELHNSSQLEVDENIKAIKLLSDQDIAQSSKKLSTEVEDSSSHECTSCTQKPMTSVHMPSSKSGKDVEQHGKEIHDVNSVLDKREPKKTAQRNRNDLRADATLNLKEEKKVDSNFDPTILKERIRQWKLGTDKEKDNDPAGGPSGSKTKCPFHSRENASAKKGETNHQKQSIGIEEDPLISYKPFIVCKTANKAGKRSLSSLPTFRVIPNKASSKGPFVVIKRNFSGIPKNFRVKGNWFNVIKLHRRDDKLKNSAADEETTVADKQQTDAPEPITIPGEVASENRPSAGEVAVPQTVALSSAKFQKKLAVDMERKLKKAKASVNNKPWPKDSRIGPTSVKEHHLQGSTSLPIINDQHEQVSGYQWVSTNKDILEEIKHEKQLLNCRRLVPGHVKASIQEFKLPLKAQIADYRKRNESKKVYGSSYNRSMYRRYSTVKSRAQFFTNFPSKSEILSFNNVFSVDARFLSTSTVAYASASSRNPPNQSKSDPEILISSDFYKQYVLRPIYGENSKNERKSEKTSCEFSSWPIATAGSRGQRPKHELTSPSMPHRFSNASPPRSLKKQVEELKCLIEKNKVSSQVAKATSFSKLSKHNENYHLRLTRLVRAAEETAKNMEIPEPKQTSRIEVTDKSSLRGPGAEGSSSPQQVNFNERSSSAISSQEPNRKQPFLNLVQKLKSVVDFVGGKALLPTRISGKQPSQNENPEEKSGFRVPAGDLRMSGMSTKMNGNTRISSGPTKEEIAMLQRTLSELNISDKKPPKENDENVHRTDRSSSHEKIVEKTNDSAANVLNSVQKSMSSPAMAVPQANPSLEGQVPPKPSVAQTSPTSPSSSRKSKEYTQPISGSPRSAAFSNARSSIDASALGNPKTGYKAEAEPSRNASKMPTDSQSVENPYRRTSPSKFDDPAPSIARGSEYDRIKNPNPMPSVKSIPDNQSVSNRVNEIYPDADKNSSKMPSISNNYSKASEENSMKPKVELKQTQDLANMPVTNPIVKNPTGLQDLTNGASKIQSEGNKAGPIQTADSLNSQAAVSPQIPGDQILKRDESLHHPEVKDSLQQNTSNMQHQPSTGYGEVKQNFGHVPHQNLAQEQEGRYFPEGVQYTYCPDCGRIYPIYCACATFQNVTPPRVKVETGSPSFLARYFQDERETVNSILESTDNRTSFSQRFTRHRIPSDVGRKTGQNDGSSKTVDNFENRAGNSYGGTTYVRQGGPYGEILEKEPFINPDVLKKLKLPVNLGEELKETTWLLYKTSKSRLVPLIHKSRFNSSTSRLDQKKPSVSKNLFCCLANEMKLTSLLKVFFLVLVISAVALEARSRLGRTYFRFKFKSRRPSFLSRQLRRCILRGSKLLQEKVGKKPEANDKSEVAKAYSGIQEEDKSKKYPENAKARDSNVVIHKIRVSRTKRERSTPRDVRQRTKYNKFPDAAENIKQLTKSTVRQSNIGKVPVPGVEKAIAELFKKHDGTFRNIEVGKTSFTKEDLDETVNEEFKFTNESKIDALQTDKGLSKNDSKKKSASVLNSQADLQKPKVDSSGASERFRGVARSSGASGEKTDSIKSISLDTSVFGNSGSFINEASVNVASSNVSPMSHLAGTLSSGKDPTAGPSCLTKPPFPPLCKGSGKINSQSASTQCCPPPDPPCSNCPTCKPPFPPICKSSRSLQSLAESSTSCCPPTEPSCFRCPTCKPPFPPICKQAAPQFAPCCPPCCPPPACRIGCQPMIPLPCPTCKPKFPPMGKPCCPPRRPKPVLCCKPSSHSYPRTPERCPPDGFKSKSHSVNCDQEATRPIPICIDCIPKCKPRFPPACAEKFGCDKMNELRKESPRLAKLWQKLDSSDSKWIRNASSTVTVMYSSARKSLKSAFCTALGVIQNSVCNQCPQNARKPVHYGQIRFNAPKLWARKTSKLNFTGAKPYVESSIPPIRKGSFKKKVRYVKQRVLDGNARRAISVEQEKRKSSGKAPPTLAYSDVLNIVFAQKCSSGVCRDCRVRIPSFRPPLLHRGNLFLILVPDPTQSFEKKKHSWLEMDNLKVVLRAANVLRLLYNPKSIL</sequence>
<feature type="compositionally biased region" description="Polar residues" evidence="1">
    <location>
        <begin position="1618"/>
        <end position="1630"/>
    </location>
</feature>
<feature type="region of interest" description="Disordered" evidence="1">
    <location>
        <begin position="692"/>
        <end position="725"/>
    </location>
</feature>
<evidence type="ECO:0000313" key="3">
    <source>
        <dbReference type="Proteomes" id="UP000479000"/>
    </source>
</evidence>
<organism evidence="2 3">
    <name type="scientific">Nesidiocoris tenuis</name>
    <dbReference type="NCBI Taxonomy" id="355587"/>
    <lineage>
        <taxon>Eukaryota</taxon>
        <taxon>Metazoa</taxon>
        <taxon>Ecdysozoa</taxon>
        <taxon>Arthropoda</taxon>
        <taxon>Hexapoda</taxon>
        <taxon>Insecta</taxon>
        <taxon>Pterygota</taxon>
        <taxon>Neoptera</taxon>
        <taxon>Paraneoptera</taxon>
        <taxon>Hemiptera</taxon>
        <taxon>Heteroptera</taxon>
        <taxon>Panheteroptera</taxon>
        <taxon>Cimicomorpha</taxon>
        <taxon>Miridae</taxon>
        <taxon>Dicyphina</taxon>
        <taxon>Nesidiocoris</taxon>
    </lineage>
</organism>
<feature type="compositionally biased region" description="Basic and acidic residues" evidence="1">
    <location>
        <begin position="768"/>
        <end position="778"/>
    </location>
</feature>
<feature type="region of interest" description="Disordered" evidence="1">
    <location>
        <begin position="1385"/>
        <end position="1410"/>
    </location>
</feature>
<feature type="region of interest" description="Disordered" evidence="1">
    <location>
        <begin position="970"/>
        <end position="1000"/>
    </location>
</feature>
<dbReference type="EMBL" id="CADCXU010008355">
    <property type="protein sequence ID" value="CAA9999215.1"/>
    <property type="molecule type" value="Genomic_DNA"/>
</dbReference>
<feature type="compositionally biased region" description="Polar residues" evidence="1">
    <location>
        <begin position="1392"/>
        <end position="1403"/>
    </location>
</feature>
<feature type="region of interest" description="Disordered" evidence="1">
    <location>
        <begin position="1234"/>
        <end position="1373"/>
    </location>
</feature>
<feature type="region of interest" description="Disordered" evidence="1">
    <location>
        <begin position="1"/>
        <end position="24"/>
    </location>
</feature>
<feature type="region of interest" description="Disordered" evidence="1">
    <location>
        <begin position="1052"/>
        <end position="1104"/>
    </location>
</feature>
<feature type="region of interest" description="Disordered" evidence="1">
    <location>
        <begin position="566"/>
        <end position="611"/>
    </location>
</feature>
<feature type="compositionally biased region" description="Polar residues" evidence="1">
    <location>
        <begin position="1081"/>
        <end position="1102"/>
    </location>
</feature>
<feature type="compositionally biased region" description="Polar residues" evidence="1">
    <location>
        <begin position="483"/>
        <end position="502"/>
    </location>
</feature>
<gene>
    <name evidence="2" type="ORF">NTEN_LOCUS5498</name>
</gene>
<feature type="compositionally biased region" description="Basic and acidic residues" evidence="1">
    <location>
        <begin position="1052"/>
        <end position="1073"/>
    </location>
</feature>
<dbReference type="Proteomes" id="UP000479000">
    <property type="component" value="Unassembled WGS sequence"/>
</dbReference>